<dbReference type="RefSeq" id="WP_271326626.1">
    <property type="nucleotide sequence ID" value="NZ_JAOTHC010000001.1"/>
</dbReference>
<proteinExistence type="predicted"/>
<sequence>MNESNAGEMITKITNKKVLLWLPSGIVTTPQWLFDKFTSSSLAKHGIRRVSTNRRIQFDGDGRQVDYVVQVAKSDGVARVSADTPITYLGFKKWG</sequence>
<protein>
    <submittedName>
        <fullName evidence="1">Uncharacterized protein</fullName>
    </submittedName>
</protein>
<gene>
    <name evidence="1" type="ORF">ODV14_07235</name>
</gene>
<accession>A0AAW6BBN2</accession>
<organism evidence="1 2">
    <name type="scientific">Lactobacillus amylovorus</name>
    <dbReference type="NCBI Taxonomy" id="1604"/>
    <lineage>
        <taxon>Bacteria</taxon>
        <taxon>Bacillati</taxon>
        <taxon>Bacillota</taxon>
        <taxon>Bacilli</taxon>
        <taxon>Lactobacillales</taxon>
        <taxon>Lactobacillaceae</taxon>
        <taxon>Lactobacillus</taxon>
    </lineage>
</organism>
<dbReference type="Proteomes" id="UP001141961">
    <property type="component" value="Unassembled WGS sequence"/>
</dbReference>
<reference evidence="1" key="1">
    <citation type="journal article" date="2022" name="Microorganisms">
        <title>Antibiotic Susceptibility, Resistance Gene Determinants and Corresponding Genomic Regions in Lactobacillus amylovorus Isolates Derived from Wild Boars and Domestic Pigs.</title>
        <authorList>
            <person name="Moravkova M."/>
            <person name="Kostovova I."/>
            <person name="Kavanova K."/>
            <person name="Pechar R."/>
            <person name="Stanek S."/>
            <person name="Brychta A."/>
            <person name="Zeman M."/>
            <person name="Kubasova T."/>
        </authorList>
    </citation>
    <scope>NUCLEOTIDE SEQUENCE</scope>
    <source>
        <strain evidence="1">M597B</strain>
    </source>
</reference>
<dbReference type="EMBL" id="JAOTHD010000021">
    <property type="protein sequence ID" value="MDB6247111.1"/>
    <property type="molecule type" value="Genomic_DNA"/>
</dbReference>
<name>A0AAW6BBN2_LACAM</name>
<evidence type="ECO:0000313" key="1">
    <source>
        <dbReference type="EMBL" id="MDB6247111.1"/>
    </source>
</evidence>
<evidence type="ECO:0000313" key="2">
    <source>
        <dbReference type="Proteomes" id="UP001141961"/>
    </source>
</evidence>
<dbReference type="AlphaFoldDB" id="A0AAW6BBN2"/>
<comment type="caution">
    <text evidence="1">The sequence shown here is derived from an EMBL/GenBank/DDBJ whole genome shotgun (WGS) entry which is preliminary data.</text>
</comment>
<reference evidence="1" key="2">
    <citation type="submission" date="2022-10" db="EMBL/GenBank/DDBJ databases">
        <authorList>
            <person name="Kostovova I."/>
            <person name="Moravkova M."/>
            <person name="Pechar R."/>
        </authorList>
    </citation>
    <scope>NUCLEOTIDE SEQUENCE</scope>
    <source>
        <strain evidence="1">M597B</strain>
    </source>
</reference>